<proteinExistence type="predicted"/>
<name>A0AAV8SWR2_9ROSI</name>
<sequence length="237" mass="26813">MSVTHQLDHLEGEPLPDPYIYRRCIGALQYACLTRPDLSYAVNKLSQYMSTPTDIHWQACKRVLRYVKETLTQGLLLVPSSTTSLQVFTDADWAGDKADRRSTSGFAAYLGKNLISWSSKKQRTVARSSTEAKYRSVANATTEIMWLQSLLSEIAHNVSSPIVVWCDNLGAAFLSLNPVFKPRTKHIECDYHFVREQCSQGKITVQYISTNDQIADVFTKPLSTTRFSALKRKLRVI</sequence>
<dbReference type="InterPro" id="IPR043502">
    <property type="entry name" value="DNA/RNA_pol_sf"/>
</dbReference>
<organism evidence="1 2">
    <name type="scientific">Erythroxylum novogranatense</name>
    <dbReference type="NCBI Taxonomy" id="1862640"/>
    <lineage>
        <taxon>Eukaryota</taxon>
        <taxon>Viridiplantae</taxon>
        <taxon>Streptophyta</taxon>
        <taxon>Embryophyta</taxon>
        <taxon>Tracheophyta</taxon>
        <taxon>Spermatophyta</taxon>
        <taxon>Magnoliopsida</taxon>
        <taxon>eudicotyledons</taxon>
        <taxon>Gunneridae</taxon>
        <taxon>Pentapetalae</taxon>
        <taxon>rosids</taxon>
        <taxon>fabids</taxon>
        <taxon>Malpighiales</taxon>
        <taxon>Erythroxylaceae</taxon>
        <taxon>Erythroxylum</taxon>
    </lineage>
</organism>
<accession>A0AAV8SWR2</accession>
<evidence type="ECO:0000313" key="1">
    <source>
        <dbReference type="EMBL" id="KAJ8756354.1"/>
    </source>
</evidence>
<protein>
    <recommendedName>
        <fullName evidence="3">Copia protein</fullName>
    </recommendedName>
</protein>
<dbReference type="Proteomes" id="UP001159364">
    <property type="component" value="Linkage Group LG09"/>
</dbReference>
<dbReference type="AlphaFoldDB" id="A0AAV8SWR2"/>
<dbReference type="PANTHER" id="PTHR11439">
    <property type="entry name" value="GAG-POL-RELATED RETROTRANSPOSON"/>
    <property type="match status" value="1"/>
</dbReference>
<dbReference type="SUPFAM" id="SSF56672">
    <property type="entry name" value="DNA/RNA polymerases"/>
    <property type="match status" value="1"/>
</dbReference>
<evidence type="ECO:0000313" key="2">
    <source>
        <dbReference type="Proteomes" id="UP001159364"/>
    </source>
</evidence>
<reference evidence="1 2" key="1">
    <citation type="submission" date="2021-09" db="EMBL/GenBank/DDBJ databases">
        <title>Genomic insights and catalytic innovation underlie evolution of tropane alkaloids biosynthesis.</title>
        <authorList>
            <person name="Wang Y.-J."/>
            <person name="Tian T."/>
            <person name="Huang J.-P."/>
            <person name="Huang S.-X."/>
        </authorList>
    </citation>
    <scope>NUCLEOTIDE SEQUENCE [LARGE SCALE GENOMIC DNA]</scope>
    <source>
        <strain evidence="1">KIB-2018</strain>
        <tissue evidence="1">Leaf</tissue>
    </source>
</reference>
<evidence type="ECO:0008006" key="3">
    <source>
        <dbReference type="Google" id="ProtNLM"/>
    </source>
</evidence>
<keyword evidence="2" id="KW-1185">Reference proteome</keyword>
<gene>
    <name evidence="1" type="ORF">K2173_025166</name>
</gene>
<dbReference type="CDD" id="cd09272">
    <property type="entry name" value="RNase_HI_RT_Ty1"/>
    <property type="match status" value="1"/>
</dbReference>
<dbReference type="EMBL" id="JAIWQS010000009">
    <property type="protein sequence ID" value="KAJ8756354.1"/>
    <property type="molecule type" value="Genomic_DNA"/>
</dbReference>
<comment type="caution">
    <text evidence="1">The sequence shown here is derived from an EMBL/GenBank/DDBJ whole genome shotgun (WGS) entry which is preliminary data.</text>
</comment>
<dbReference type="PANTHER" id="PTHR11439:SF455">
    <property type="entry name" value="RLK (RECEPTOR-LIKE PROTEIN KINASE) 8, PUTATIVE-RELATED"/>
    <property type="match status" value="1"/>
</dbReference>